<comment type="caution">
    <text evidence="1">The sequence shown here is derived from an EMBL/GenBank/DDBJ whole genome shotgun (WGS) entry which is preliminary data.</text>
</comment>
<evidence type="ECO:0000313" key="1">
    <source>
        <dbReference type="EMBL" id="PNT95117.1"/>
    </source>
</evidence>
<organism evidence="1 2">
    <name type="scientific">Clostridium thermosuccinogenes</name>
    <dbReference type="NCBI Taxonomy" id="84032"/>
    <lineage>
        <taxon>Bacteria</taxon>
        <taxon>Bacillati</taxon>
        <taxon>Bacillota</taxon>
        <taxon>Clostridia</taxon>
        <taxon>Eubacteriales</taxon>
        <taxon>Clostridiaceae</taxon>
        <taxon>Clostridium</taxon>
    </lineage>
</organism>
<dbReference type="KEGG" id="cthd:CDO33_02090"/>
<gene>
    <name evidence="1" type="ORF">CDQ84_17685</name>
</gene>
<reference evidence="1 2" key="1">
    <citation type="submission" date="2017-06" db="EMBL/GenBank/DDBJ databases">
        <title>Investigating the central metabolism of Clostridium thermosuccinogenes.</title>
        <authorList>
            <person name="Koendjbiharie J.G."/>
            <person name="van Kranenburg R."/>
        </authorList>
    </citation>
    <scope>NUCLEOTIDE SEQUENCE [LARGE SCALE GENOMIC DNA]</scope>
    <source>
        <strain evidence="1 2">DSM 5806</strain>
    </source>
</reference>
<keyword evidence="2" id="KW-1185">Reference proteome</keyword>
<protein>
    <submittedName>
        <fullName evidence="1">Uncharacterized protein</fullName>
    </submittedName>
</protein>
<accession>A0A2K2F8P3</accession>
<proteinExistence type="predicted"/>
<dbReference type="AlphaFoldDB" id="A0A2K2F8P3"/>
<evidence type="ECO:0000313" key="2">
    <source>
        <dbReference type="Proteomes" id="UP000236151"/>
    </source>
</evidence>
<dbReference type="Proteomes" id="UP000236151">
    <property type="component" value="Unassembled WGS sequence"/>
</dbReference>
<dbReference type="OrthoDB" id="68332at2"/>
<dbReference type="EMBL" id="NIOJ01000076">
    <property type="protein sequence ID" value="PNT95117.1"/>
    <property type="molecule type" value="Genomic_DNA"/>
</dbReference>
<sequence length="159" mass="19166">MIDFCWQLHNRAGNECEYIKGNMVEAAKVIFDKAEVVRFVDGNPTNYMEANKARLEECKYRYSQHSRVKKYIRRGLYLEAYAYYNRYVLEPLIDLLRIMYTPANADYYLIHISHHIPEDKLKLLEYFAQINSLDAMEKRIPEAEDWFNEMVKELERKHQ</sequence>
<name>A0A2K2F8P3_9CLOT</name>